<dbReference type="Pfam" id="PF13419">
    <property type="entry name" value="HAD_2"/>
    <property type="match status" value="1"/>
</dbReference>
<dbReference type="GO" id="GO:0050308">
    <property type="term" value="F:sugar-phosphatase activity"/>
    <property type="evidence" value="ECO:0007669"/>
    <property type="project" value="TreeGrafter"/>
</dbReference>
<gene>
    <name evidence="1" type="ORF">FVE67_08900</name>
</gene>
<dbReference type="InterPro" id="IPR023198">
    <property type="entry name" value="PGP-like_dom2"/>
</dbReference>
<dbReference type="RefSeq" id="WP_168720248.1">
    <property type="nucleotide sequence ID" value="NZ_CP042909.1"/>
</dbReference>
<dbReference type="InterPro" id="IPR036412">
    <property type="entry name" value="HAD-like_sf"/>
</dbReference>
<dbReference type="SFLD" id="SFLDG01129">
    <property type="entry name" value="C1.5:_HAD__Beta-PGM__Phosphata"/>
    <property type="match status" value="1"/>
</dbReference>
<name>A0A6H1WUN8_9BACT</name>
<dbReference type="InterPro" id="IPR023214">
    <property type="entry name" value="HAD_sf"/>
</dbReference>
<dbReference type="SFLD" id="SFLDS00003">
    <property type="entry name" value="Haloacid_Dehalogenase"/>
    <property type="match status" value="1"/>
</dbReference>
<proteinExistence type="predicted"/>
<dbReference type="InterPro" id="IPR041492">
    <property type="entry name" value="HAD_2"/>
</dbReference>
<dbReference type="SUPFAM" id="SSF56784">
    <property type="entry name" value="HAD-like"/>
    <property type="match status" value="1"/>
</dbReference>
<dbReference type="EMBL" id="CP042909">
    <property type="protein sequence ID" value="QJA06900.1"/>
    <property type="molecule type" value="Genomic_DNA"/>
</dbReference>
<dbReference type="SFLD" id="SFLDG01135">
    <property type="entry name" value="C1.5.6:_HAD__Beta-PGM__Phospha"/>
    <property type="match status" value="1"/>
</dbReference>
<sequence length="218" mass="24804">MKKALLFDLDGVILDSMPWHVRAWQEAFRELGLQVPEEALYLHEGAIELETARKIFEDQGVEPSAEFFRKIFQLQKKIFVEKYRRYVRPFPEVPDLLADLRREGRRLALVTSSHREILEEVLPEALRRLFHFIVTGDQVPRRKPHPDPYLVGLSGLGAPREEALAVENAPAGVRSAKGAGLFCLALTTTLPPEHLSEADLVLEDHRRLAEVLKNGKIS</sequence>
<accession>A0A6H1WUN8</accession>
<dbReference type="Gene3D" id="3.40.50.1000">
    <property type="entry name" value="HAD superfamily/HAD-like"/>
    <property type="match status" value="1"/>
</dbReference>
<dbReference type="NCBIfam" id="TIGR01509">
    <property type="entry name" value="HAD-SF-IA-v3"/>
    <property type="match status" value="1"/>
</dbReference>
<keyword evidence="2" id="KW-1185">Reference proteome</keyword>
<dbReference type="PANTHER" id="PTHR43481">
    <property type="entry name" value="FRUCTOSE-1-PHOSPHATE PHOSPHATASE"/>
    <property type="match status" value="1"/>
</dbReference>
<dbReference type="InterPro" id="IPR051806">
    <property type="entry name" value="HAD-like_SPP"/>
</dbReference>
<dbReference type="Proteomes" id="UP000501253">
    <property type="component" value="Chromosome"/>
</dbReference>
<dbReference type="KEGG" id="tmai:FVE67_08900"/>
<reference evidence="1 2" key="1">
    <citation type="submission" date="2019-08" db="EMBL/GenBank/DDBJ databases">
        <title>Complete genome sequence of Thermosulfurimonas marina SU872T, an anaerobic thermophilic chemolithoautotrophic bacterium isolated from a shallow marine hydrothermal vent.</title>
        <authorList>
            <person name="Allioux M."/>
            <person name="Jebbar M."/>
            <person name="Slobodkina G."/>
            <person name="Slobodkin A."/>
            <person name="Moalic Y."/>
            <person name="Frolova A."/>
            <person name="Shao Z."/>
            <person name="Alain K."/>
        </authorList>
    </citation>
    <scope>NUCLEOTIDE SEQUENCE [LARGE SCALE GENOMIC DNA]</scope>
    <source>
        <strain evidence="1 2">SU872</strain>
    </source>
</reference>
<dbReference type="PANTHER" id="PTHR43481:SF4">
    <property type="entry name" value="GLYCEROL-1-PHOSPHATE PHOSPHOHYDROLASE 1-RELATED"/>
    <property type="match status" value="1"/>
</dbReference>
<dbReference type="Gene3D" id="1.10.150.240">
    <property type="entry name" value="Putative phosphatase, domain 2"/>
    <property type="match status" value="1"/>
</dbReference>
<dbReference type="InterPro" id="IPR006439">
    <property type="entry name" value="HAD-SF_hydro_IA"/>
</dbReference>
<protein>
    <submittedName>
        <fullName evidence="1">HAD family phosphatase</fullName>
    </submittedName>
</protein>
<evidence type="ECO:0000313" key="1">
    <source>
        <dbReference type="EMBL" id="QJA06900.1"/>
    </source>
</evidence>
<organism evidence="1 2">
    <name type="scientific">Thermosulfurimonas marina</name>
    <dbReference type="NCBI Taxonomy" id="2047767"/>
    <lineage>
        <taxon>Bacteria</taxon>
        <taxon>Pseudomonadati</taxon>
        <taxon>Thermodesulfobacteriota</taxon>
        <taxon>Thermodesulfobacteria</taxon>
        <taxon>Thermodesulfobacteriales</taxon>
        <taxon>Thermodesulfobacteriaceae</taxon>
        <taxon>Thermosulfurimonas</taxon>
    </lineage>
</organism>
<evidence type="ECO:0000313" key="2">
    <source>
        <dbReference type="Proteomes" id="UP000501253"/>
    </source>
</evidence>
<dbReference type="AlphaFoldDB" id="A0A6H1WUN8"/>